<keyword evidence="3" id="KW-1185">Reference proteome</keyword>
<evidence type="ECO:0000313" key="3">
    <source>
        <dbReference type="Proteomes" id="UP001652445"/>
    </source>
</evidence>
<accession>A0ABT2UGW9</accession>
<reference evidence="2 3" key="1">
    <citation type="submission" date="2022-09" db="EMBL/GenBank/DDBJ databases">
        <authorList>
            <person name="Han X.L."/>
            <person name="Wang Q."/>
            <person name="Lu T."/>
        </authorList>
    </citation>
    <scope>NUCLEOTIDE SEQUENCE [LARGE SCALE GENOMIC DNA]</scope>
    <source>
        <strain evidence="2 3">WQ 127069</strain>
    </source>
</reference>
<dbReference type="Proteomes" id="UP001652445">
    <property type="component" value="Unassembled WGS sequence"/>
</dbReference>
<dbReference type="RefSeq" id="WP_262685099.1">
    <property type="nucleotide sequence ID" value="NZ_JAOQIO010000069.1"/>
</dbReference>
<name>A0ABT2UGW9_9BACL</name>
<dbReference type="PANTHER" id="PTHR43283:SF7">
    <property type="entry name" value="BETA-LACTAMASE-RELATED DOMAIN-CONTAINING PROTEIN"/>
    <property type="match status" value="1"/>
</dbReference>
<comment type="caution">
    <text evidence="2">The sequence shown here is derived from an EMBL/GenBank/DDBJ whole genome shotgun (WGS) entry which is preliminary data.</text>
</comment>
<evidence type="ECO:0000313" key="2">
    <source>
        <dbReference type="EMBL" id="MCU6793873.1"/>
    </source>
</evidence>
<gene>
    <name evidence="2" type="ORF">OB236_17360</name>
</gene>
<dbReference type="Pfam" id="PF00144">
    <property type="entry name" value="Beta-lactamase"/>
    <property type="match status" value="1"/>
</dbReference>
<dbReference type="InterPro" id="IPR012338">
    <property type="entry name" value="Beta-lactam/transpept-like"/>
</dbReference>
<dbReference type="SUPFAM" id="SSF56601">
    <property type="entry name" value="beta-lactamase/transpeptidase-like"/>
    <property type="match status" value="1"/>
</dbReference>
<organism evidence="2 3">
    <name type="scientific">Paenibacillus baimaensis</name>
    <dbReference type="NCBI Taxonomy" id="2982185"/>
    <lineage>
        <taxon>Bacteria</taxon>
        <taxon>Bacillati</taxon>
        <taxon>Bacillota</taxon>
        <taxon>Bacilli</taxon>
        <taxon>Bacillales</taxon>
        <taxon>Paenibacillaceae</taxon>
        <taxon>Paenibacillus</taxon>
    </lineage>
</organism>
<feature type="domain" description="Beta-lactamase-related" evidence="1">
    <location>
        <begin position="29"/>
        <end position="310"/>
    </location>
</feature>
<dbReference type="EMBL" id="JAOQIO010000069">
    <property type="protein sequence ID" value="MCU6793873.1"/>
    <property type="molecule type" value="Genomic_DNA"/>
</dbReference>
<proteinExistence type="predicted"/>
<dbReference type="InterPro" id="IPR050789">
    <property type="entry name" value="Diverse_Enzym_Activities"/>
</dbReference>
<protein>
    <submittedName>
        <fullName evidence="2">Beta-lactamase family protein</fullName>
    </submittedName>
</protein>
<dbReference type="PANTHER" id="PTHR43283">
    <property type="entry name" value="BETA-LACTAMASE-RELATED"/>
    <property type="match status" value="1"/>
</dbReference>
<dbReference type="Gene3D" id="3.40.710.10">
    <property type="entry name" value="DD-peptidase/beta-lactamase superfamily"/>
    <property type="match status" value="1"/>
</dbReference>
<sequence>MQLKKSTLTHYSLGELNQYMLTIQHLISATAASMVVIHHGQIVNEWYSGSHGSSSESRTVDARSRFNVASVRKTYLGAAISLAIYEGKIKSIDDPVTEYIADYAPELLSHTTLRHLLTHTHGLRGHNQRLFPPGTEWKYNNAGVNLLIQMVRNVFDQPLAQVMQERFFVPYGFTETGWVQEEQDHLVWLHEAYSSDQGSEANLFASTRELAYWGYLHLTKGMYKGKQIIPSAVFNTCSSIATPAALNQTITRNGFFWWVQDIPRPTSELGDQLPVGSYQSLGLYGNAVLVIPAYHLVAVRMLNQTEPNPPTYDYIHDIQTFGNLVCQYGAAVNSKSS</sequence>
<evidence type="ECO:0000259" key="1">
    <source>
        <dbReference type="Pfam" id="PF00144"/>
    </source>
</evidence>
<dbReference type="InterPro" id="IPR001466">
    <property type="entry name" value="Beta-lactam-related"/>
</dbReference>